<dbReference type="InterPro" id="IPR037914">
    <property type="entry name" value="SpoVT-AbrB_sf"/>
</dbReference>
<dbReference type="EMBL" id="JACBNQ010000008">
    <property type="protein sequence ID" value="NYB74193.1"/>
    <property type="molecule type" value="Genomic_DNA"/>
</dbReference>
<proteinExistence type="predicted"/>
<dbReference type="Gene3D" id="2.10.260.10">
    <property type="match status" value="1"/>
</dbReference>
<name>A0A974BJ89_SEDHY</name>
<dbReference type="SUPFAM" id="SSF89447">
    <property type="entry name" value="AbrB/MazE/MraZ-like"/>
    <property type="match status" value="1"/>
</dbReference>
<dbReference type="SMART" id="SM00966">
    <property type="entry name" value="SpoVT_AbrB"/>
    <property type="match status" value="1"/>
</dbReference>
<dbReference type="RefSeq" id="WP_179237905.1">
    <property type="nucleotide sequence ID" value="NZ_JACBNQ010000008.1"/>
</dbReference>
<keyword evidence="3" id="KW-1185">Reference proteome</keyword>
<dbReference type="GO" id="GO:0003677">
    <property type="term" value="F:DNA binding"/>
    <property type="evidence" value="ECO:0007669"/>
    <property type="project" value="UniProtKB-KW"/>
</dbReference>
<evidence type="ECO:0000313" key="2">
    <source>
        <dbReference type="EMBL" id="NYB74193.1"/>
    </source>
</evidence>
<dbReference type="AlphaFoldDB" id="A0A974BJ89"/>
<dbReference type="NCBIfam" id="TIGR01439">
    <property type="entry name" value="lp_hng_hel_AbrB"/>
    <property type="match status" value="1"/>
</dbReference>
<reference evidence="2" key="1">
    <citation type="submission" date="2020-07" db="EMBL/GenBank/DDBJ databases">
        <title>Genomic analysis of a strain of Sedimentibacter Hydroxybenzoicus DSM7310.</title>
        <authorList>
            <person name="Ma S."/>
        </authorList>
    </citation>
    <scope>NUCLEOTIDE SEQUENCE</scope>
    <source>
        <strain evidence="2">DSM 7310</strain>
    </source>
</reference>
<organism evidence="2 3">
    <name type="scientific">Sedimentibacter hydroxybenzoicus DSM 7310</name>
    <dbReference type="NCBI Taxonomy" id="1123245"/>
    <lineage>
        <taxon>Bacteria</taxon>
        <taxon>Bacillati</taxon>
        <taxon>Bacillota</taxon>
        <taxon>Tissierellia</taxon>
        <taxon>Sedimentibacter</taxon>
    </lineage>
</organism>
<gene>
    <name evidence="2" type="ORF">HZF24_08555</name>
</gene>
<feature type="domain" description="SpoVT-AbrB" evidence="1">
    <location>
        <begin position="3"/>
        <end position="48"/>
    </location>
</feature>
<keyword evidence="2" id="KW-0238">DNA-binding</keyword>
<comment type="caution">
    <text evidence="2">The sequence shown here is derived from an EMBL/GenBank/DDBJ whole genome shotgun (WGS) entry which is preliminary data.</text>
</comment>
<dbReference type="Proteomes" id="UP000611629">
    <property type="component" value="Unassembled WGS sequence"/>
</dbReference>
<evidence type="ECO:0000259" key="1">
    <source>
        <dbReference type="SMART" id="SM00966"/>
    </source>
</evidence>
<sequence length="86" mass="9911">MISELRAKSQITIPKDLVDKLGLSEGDKLEIYEKDGIICIMPVVVYPKKYLDELREEIEITRLKVASGELHMFDNIDAVFEKLEEN</sequence>
<evidence type="ECO:0000313" key="3">
    <source>
        <dbReference type="Proteomes" id="UP000611629"/>
    </source>
</evidence>
<accession>A0A974BJ89</accession>
<protein>
    <submittedName>
        <fullName evidence="2">AbrB/MazE/SpoVT family DNA-binding domain-containing protein</fullName>
    </submittedName>
</protein>
<dbReference type="Pfam" id="PF04014">
    <property type="entry name" value="MazE_antitoxin"/>
    <property type="match status" value="1"/>
</dbReference>
<dbReference type="InterPro" id="IPR007159">
    <property type="entry name" value="SpoVT-AbrB_dom"/>
</dbReference>